<dbReference type="RefSeq" id="WP_011696065.1">
    <property type="nucleotide sequence ID" value="NC_008553.1"/>
</dbReference>
<dbReference type="KEGG" id="mtp:Mthe_0882"/>
<keyword evidence="2" id="KW-0862">Zinc</keyword>
<keyword evidence="5" id="KW-1185">Reference proteome</keyword>
<dbReference type="InterPro" id="IPR036390">
    <property type="entry name" value="WH_DNA-bd_sf"/>
</dbReference>
<dbReference type="GO" id="GO:0046872">
    <property type="term" value="F:metal ion binding"/>
    <property type="evidence" value="ECO:0007669"/>
    <property type="project" value="UniProtKB-KW"/>
</dbReference>
<dbReference type="AlphaFoldDB" id="A0B7J6"/>
<dbReference type="InterPro" id="IPR036388">
    <property type="entry name" value="WH-like_DNA-bd_sf"/>
</dbReference>
<dbReference type="SUPFAM" id="SSF46785">
    <property type="entry name" value="Winged helix' DNA-binding domain"/>
    <property type="match status" value="1"/>
</dbReference>
<dbReference type="HOGENOM" id="CLU_158392_0_0_2"/>
<protein>
    <recommendedName>
        <fullName evidence="3">LIM zinc-binding domain-containing protein</fullName>
    </recommendedName>
</protein>
<organism evidence="4 5">
    <name type="scientific">Methanothrix thermoacetophila (strain DSM 6194 / JCM 14653 / NBRC 101360 / PT)</name>
    <name type="common">Methanosaeta thermophila</name>
    <dbReference type="NCBI Taxonomy" id="349307"/>
    <lineage>
        <taxon>Archaea</taxon>
        <taxon>Methanobacteriati</taxon>
        <taxon>Methanobacteriota</taxon>
        <taxon>Stenosarchaea group</taxon>
        <taxon>Methanomicrobia</taxon>
        <taxon>Methanotrichales</taxon>
        <taxon>Methanotrichaceae</taxon>
        <taxon>Methanothrix</taxon>
    </lineage>
</organism>
<keyword evidence="1" id="KW-0479">Metal-binding</keyword>
<sequence length="137" mass="15778">MRCQMCGRDLEEDDVYIHDGETLCEDCYIEASHRIRVCDPWGEYSARTFRKMHGLKGDEGLTEIQKRLYNLVCSRKVTREDLQAELGLSPQELENEIAILRHCQLVKGRREGDKVYIVPWEYTGGDEAPSGEGAQRI</sequence>
<evidence type="ECO:0000313" key="4">
    <source>
        <dbReference type="EMBL" id="ABK14670.1"/>
    </source>
</evidence>
<dbReference type="Gene3D" id="1.10.10.10">
    <property type="entry name" value="Winged helix-like DNA-binding domain superfamily/Winged helix DNA-binding domain"/>
    <property type="match status" value="1"/>
</dbReference>
<feature type="domain" description="LIM zinc-binding" evidence="3">
    <location>
        <begin position="2"/>
        <end position="31"/>
    </location>
</feature>
<proteinExistence type="predicted"/>
<accession>A0B7J6</accession>
<dbReference type="CDD" id="cd08368">
    <property type="entry name" value="LIM"/>
    <property type="match status" value="1"/>
</dbReference>
<name>A0B7J6_METTP</name>
<evidence type="ECO:0000256" key="2">
    <source>
        <dbReference type="ARBA" id="ARBA00022833"/>
    </source>
</evidence>
<dbReference type="EMBL" id="CP000477">
    <property type="protein sequence ID" value="ABK14670.1"/>
    <property type="molecule type" value="Genomic_DNA"/>
</dbReference>
<dbReference type="Gene3D" id="2.10.110.10">
    <property type="entry name" value="Cysteine Rich Protein"/>
    <property type="match status" value="1"/>
</dbReference>
<evidence type="ECO:0000256" key="1">
    <source>
        <dbReference type="ARBA" id="ARBA00022723"/>
    </source>
</evidence>
<dbReference type="GeneID" id="4461839"/>
<dbReference type="OrthoDB" id="129806at2157"/>
<dbReference type="InterPro" id="IPR001781">
    <property type="entry name" value="Znf_LIM"/>
</dbReference>
<dbReference type="STRING" id="349307.Mthe_0882"/>
<dbReference type="SUPFAM" id="SSF57716">
    <property type="entry name" value="Glucocorticoid receptor-like (DNA-binding domain)"/>
    <property type="match status" value="1"/>
</dbReference>
<gene>
    <name evidence="4" type="ordered locus">Mthe_0882</name>
</gene>
<evidence type="ECO:0000313" key="5">
    <source>
        <dbReference type="Proteomes" id="UP000000674"/>
    </source>
</evidence>
<dbReference type="Proteomes" id="UP000000674">
    <property type="component" value="Chromosome"/>
</dbReference>
<evidence type="ECO:0000259" key="3">
    <source>
        <dbReference type="Pfam" id="PF00412"/>
    </source>
</evidence>
<dbReference type="Pfam" id="PF00412">
    <property type="entry name" value="LIM"/>
    <property type="match status" value="1"/>
</dbReference>
<reference evidence="4" key="1">
    <citation type="submission" date="2006-10" db="EMBL/GenBank/DDBJ databases">
        <title>Complete sequence of Methanosaeta thermophila PT.</title>
        <authorList>
            <consortium name="US DOE Joint Genome Institute"/>
            <person name="Copeland A."/>
            <person name="Lucas S."/>
            <person name="Lapidus A."/>
            <person name="Barry K."/>
            <person name="Detter J.C."/>
            <person name="Glavina del Rio T."/>
            <person name="Hammon N."/>
            <person name="Israni S."/>
            <person name="Pitluck S."/>
            <person name="Chain P."/>
            <person name="Malfatti S."/>
            <person name="Shin M."/>
            <person name="Vergez L."/>
            <person name="Schmutz J."/>
            <person name="Larimer F."/>
            <person name="Land M."/>
            <person name="Hauser L."/>
            <person name="Kyrpides N."/>
            <person name="Kim E."/>
            <person name="Smith K.S."/>
            <person name="Ingram-Smith C."/>
            <person name="Richardson P."/>
        </authorList>
    </citation>
    <scope>NUCLEOTIDE SEQUENCE [LARGE SCALE GENOMIC DNA]</scope>
    <source>
        <strain evidence="4">PT</strain>
    </source>
</reference>